<feature type="transmembrane region" description="Helical" evidence="1">
    <location>
        <begin position="119"/>
        <end position="137"/>
    </location>
</feature>
<keyword evidence="1" id="KW-1133">Transmembrane helix</keyword>
<organism evidence="2 3">
    <name type="scientific">Spirosoma soli</name>
    <dbReference type="NCBI Taxonomy" id="1770529"/>
    <lineage>
        <taxon>Bacteria</taxon>
        <taxon>Pseudomonadati</taxon>
        <taxon>Bacteroidota</taxon>
        <taxon>Cytophagia</taxon>
        <taxon>Cytophagales</taxon>
        <taxon>Cytophagaceae</taxon>
        <taxon>Spirosoma</taxon>
    </lineage>
</organism>
<sequence length="216" mass="24246">MFRIIDLLRTKTWACLFVIYLRYLIGGAFVYAGWGKALGGRFMPAGTLQLPPEQGISIDLFFEALYRTGLWWSFLGLGQVVSGALLMTQRFATLGAVAFLPVSLNIFLITISMDFHGTPIITGLILAGNLGLLVWDYRKLSPLLYPNRDGKLLIRAQSDQLDRPTYWQFLGVVLLITSLSFGNRSHIGVWALLCLLEGLIGWAMYLILNRRQKLST</sequence>
<name>A0ABW5LXM2_9BACT</name>
<evidence type="ECO:0000313" key="3">
    <source>
        <dbReference type="Proteomes" id="UP001597469"/>
    </source>
</evidence>
<evidence type="ECO:0000256" key="1">
    <source>
        <dbReference type="SAM" id="Phobius"/>
    </source>
</evidence>
<evidence type="ECO:0008006" key="4">
    <source>
        <dbReference type="Google" id="ProtNLM"/>
    </source>
</evidence>
<feature type="transmembrane region" description="Helical" evidence="1">
    <location>
        <begin position="187"/>
        <end position="208"/>
    </location>
</feature>
<keyword evidence="1" id="KW-0812">Transmembrane</keyword>
<keyword evidence="3" id="KW-1185">Reference proteome</keyword>
<feature type="transmembrane region" description="Helical" evidence="1">
    <location>
        <begin position="12"/>
        <end position="34"/>
    </location>
</feature>
<dbReference type="EMBL" id="JBHULN010000001">
    <property type="protein sequence ID" value="MFD2569528.1"/>
    <property type="molecule type" value="Genomic_DNA"/>
</dbReference>
<feature type="transmembrane region" description="Helical" evidence="1">
    <location>
        <begin position="69"/>
        <end position="87"/>
    </location>
</feature>
<dbReference type="RefSeq" id="WP_381518701.1">
    <property type="nucleotide sequence ID" value="NZ_JBHULN010000001.1"/>
</dbReference>
<feature type="transmembrane region" description="Helical" evidence="1">
    <location>
        <begin position="165"/>
        <end position="181"/>
    </location>
</feature>
<comment type="caution">
    <text evidence="2">The sequence shown here is derived from an EMBL/GenBank/DDBJ whole genome shotgun (WGS) entry which is preliminary data.</text>
</comment>
<dbReference type="Proteomes" id="UP001597469">
    <property type="component" value="Unassembled WGS sequence"/>
</dbReference>
<keyword evidence="1" id="KW-0472">Membrane</keyword>
<feature type="transmembrane region" description="Helical" evidence="1">
    <location>
        <begin position="94"/>
        <end position="113"/>
    </location>
</feature>
<reference evidence="3" key="1">
    <citation type="journal article" date="2019" name="Int. J. Syst. Evol. Microbiol.">
        <title>The Global Catalogue of Microorganisms (GCM) 10K type strain sequencing project: providing services to taxonomists for standard genome sequencing and annotation.</title>
        <authorList>
            <consortium name="The Broad Institute Genomics Platform"/>
            <consortium name="The Broad Institute Genome Sequencing Center for Infectious Disease"/>
            <person name="Wu L."/>
            <person name="Ma J."/>
        </authorList>
    </citation>
    <scope>NUCLEOTIDE SEQUENCE [LARGE SCALE GENOMIC DNA]</scope>
    <source>
        <strain evidence="3">KCTC 42805</strain>
    </source>
</reference>
<protein>
    <recommendedName>
        <fullName evidence="4">DoxX family membrane protein</fullName>
    </recommendedName>
</protein>
<accession>A0ABW5LXM2</accession>
<evidence type="ECO:0000313" key="2">
    <source>
        <dbReference type="EMBL" id="MFD2569528.1"/>
    </source>
</evidence>
<proteinExistence type="predicted"/>
<gene>
    <name evidence="2" type="ORF">ACFSUS_02725</name>
</gene>